<keyword evidence="5 6" id="KW-0560">Oxidoreductase</keyword>
<evidence type="ECO:0000256" key="3">
    <source>
        <dbReference type="ARBA" id="ARBA00022827"/>
    </source>
</evidence>
<dbReference type="InterPro" id="IPR027854">
    <property type="entry name" value="STMP1"/>
</dbReference>
<dbReference type="GO" id="GO:0050661">
    <property type="term" value="F:NADP binding"/>
    <property type="evidence" value="ECO:0007669"/>
    <property type="project" value="InterPro"/>
</dbReference>
<dbReference type="InterPro" id="IPR020946">
    <property type="entry name" value="Flavin_mOase-like"/>
</dbReference>
<dbReference type="InterPro" id="IPR036188">
    <property type="entry name" value="FAD/NAD-bd_sf"/>
</dbReference>
<dbReference type="InterPro" id="IPR050346">
    <property type="entry name" value="FMO-like"/>
</dbReference>
<keyword evidence="9" id="KW-1185">Reference proteome</keyword>
<dbReference type="GO" id="GO:0050660">
    <property type="term" value="F:flavin adenine dinucleotide binding"/>
    <property type="evidence" value="ECO:0007669"/>
    <property type="project" value="InterPro"/>
</dbReference>
<evidence type="ECO:0000256" key="6">
    <source>
        <dbReference type="RuleBase" id="RU361177"/>
    </source>
</evidence>
<evidence type="ECO:0000256" key="7">
    <source>
        <dbReference type="SAM" id="SignalP"/>
    </source>
</evidence>
<comment type="caution">
    <text evidence="8">The sequence shown here is derived from an EMBL/GenBank/DDBJ whole genome shotgun (WGS) entry which is preliminary data.</text>
</comment>
<dbReference type="PANTHER" id="PTHR23023">
    <property type="entry name" value="DIMETHYLANILINE MONOOXYGENASE"/>
    <property type="match status" value="1"/>
</dbReference>
<gene>
    <name evidence="8" type="ORF">CXB51_030296</name>
</gene>
<keyword evidence="2 6" id="KW-0285">Flavoprotein</keyword>
<evidence type="ECO:0000256" key="4">
    <source>
        <dbReference type="ARBA" id="ARBA00022857"/>
    </source>
</evidence>
<dbReference type="AlphaFoldDB" id="A0A8J6CRJ9"/>
<reference evidence="8 9" key="1">
    <citation type="journal article" date="2021" name="bioRxiv">
        <title>The Gossypium anomalum genome as a resource for cotton improvement and evolutionary analysis of hybrid incompatibility.</title>
        <authorList>
            <person name="Grover C.E."/>
            <person name="Yuan D."/>
            <person name="Arick M.A."/>
            <person name="Miller E.R."/>
            <person name="Hu G."/>
            <person name="Peterson D.G."/>
            <person name="Wendel J.F."/>
            <person name="Udall J.A."/>
        </authorList>
    </citation>
    <scope>NUCLEOTIDE SEQUENCE [LARGE SCALE GENOMIC DNA]</scope>
    <source>
        <strain evidence="8">JFW-Udall</strain>
        <tissue evidence="8">Leaf</tissue>
    </source>
</reference>
<evidence type="ECO:0000256" key="1">
    <source>
        <dbReference type="ARBA" id="ARBA00009183"/>
    </source>
</evidence>
<feature type="chain" id="PRO_5035286052" description="Flavin-containing monooxygenase" evidence="7">
    <location>
        <begin position="22"/>
        <end position="731"/>
    </location>
</feature>
<accession>A0A8J6CRJ9</accession>
<protein>
    <recommendedName>
        <fullName evidence="6">Flavin-containing monooxygenase</fullName>
        <ecNumber evidence="6">1.-.-.-</ecNumber>
    </recommendedName>
</protein>
<proteinExistence type="inferred from homology"/>
<evidence type="ECO:0000313" key="9">
    <source>
        <dbReference type="Proteomes" id="UP000701853"/>
    </source>
</evidence>
<dbReference type="EC" id="1.-.-.-" evidence="6"/>
<dbReference type="GO" id="GO:0004499">
    <property type="term" value="F:N,N-dimethylaniline monooxygenase activity"/>
    <property type="evidence" value="ECO:0007669"/>
    <property type="project" value="InterPro"/>
</dbReference>
<dbReference type="Gene3D" id="3.50.50.60">
    <property type="entry name" value="FAD/NAD(P)-binding domain"/>
    <property type="match status" value="3"/>
</dbReference>
<evidence type="ECO:0000256" key="5">
    <source>
        <dbReference type="ARBA" id="ARBA00023002"/>
    </source>
</evidence>
<evidence type="ECO:0000313" key="8">
    <source>
        <dbReference type="EMBL" id="KAG8477353.1"/>
    </source>
</evidence>
<dbReference type="Pfam" id="PF00743">
    <property type="entry name" value="FMO-like"/>
    <property type="match status" value="3"/>
</dbReference>
<comment type="cofactor">
    <cofactor evidence="6">
        <name>FAD</name>
        <dbReference type="ChEBI" id="CHEBI:57692"/>
    </cofactor>
</comment>
<dbReference type="InterPro" id="IPR000960">
    <property type="entry name" value="Flavin_mOase"/>
</dbReference>
<dbReference type="OrthoDB" id="66881at2759"/>
<organism evidence="8 9">
    <name type="scientific">Gossypium anomalum</name>
    <dbReference type="NCBI Taxonomy" id="47600"/>
    <lineage>
        <taxon>Eukaryota</taxon>
        <taxon>Viridiplantae</taxon>
        <taxon>Streptophyta</taxon>
        <taxon>Embryophyta</taxon>
        <taxon>Tracheophyta</taxon>
        <taxon>Spermatophyta</taxon>
        <taxon>Magnoliopsida</taxon>
        <taxon>eudicotyledons</taxon>
        <taxon>Gunneridae</taxon>
        <taxon>Pentapetalae</taxon>
        <taxon>rosids</taxon>
        <taxon>malvids</taxon>
        <taxon>Malvales</taxon>
        <taxon>Malvaceae</taxon>
        <taxon>Malvoideae</taxon>
        <taxon>Gossypium</taxon>
    </lineage>
</organism>
<dbReference type="EMBL" id="JAHUZN010000011">
    <property type="protein sequence ID" value="KAG8477353.1"/>
    <property type="molecule type" value="Genomic_DNA"/>
</dbReference>
<dbReference type="SUPFAM" id="SSF51905">
    <property type="entry name" value="FAD/NAD(P)-binding domain"/>
    <property type="match status" value="3"/>
</dbReference>
<sequence>MGVIRSAFSLMAGTLFGVYLSQNYNVPNIGKLINSGLVIAQHIEENYRKPSATTNSNDDAVDNRNLATQTVKPSFLMEAIIIFLKMRQSYKVAVVGGGFAGLVTARELKREGLRVTVFEKADHVGGIWLYNSRVDTDLLGLDPNREIVHSSLYRSLRVNLPRQIMGFMDYPFMKKDGGDPRTFPGHEEVLKFLEDFARDFRLMELIRFGHEVVRVELTDEARHKWVVESRTRETESRWESKEEVFEAVVICNGKHTEPKIAEFPGRDAWPGLQMHSHSYRTPELFENKIVVLIGNGSSAKDILKEISPFASQVHQAIRGPDSQLKRLENHDNAWQHSMIECARKDGKVVFLDGSIVDADVIIHCTGSNGTVTVDDNRVGPLYKHVFSPSLAPWLSFVALPYKAVPSIVMELQAKWVAKVLSGKVKLPTQAEMADSVEELYRLMEKSGRPKHLTHTLQQDKFEYENWLATQLDIRPPERWKEIMFFSMEKIKSYYGDKYRDAWDVDKWIQELQTFLRGKPLMAIMLKKGQSYKVAVVGCGTAGSFKEKVTMSLYLKRPTKWRPGLDPNWEIIHSNYYGLHGLSVCDERRWDPRSFPGHEEVLRFLEDFARDFGLMELIRFGHEVVRVERVDETNHEWVVEFRTRETEPRWEEVFEAVVICNGKYTEPRIAEFSGRDIWPGLQMHSHNYRTLEQFENKIECTHKDGKVLFQSGSIVNADVILHYTGYLLRDII</sequence>
<dbReference type="PRINTS" id="PR00370">
    <property type="entry name" value="FMOXYGENASE"/>
</dbReference>
<feature type="signal peptide" evidence="7">
    <location>
        <begin position="1"/>
        <end position="21"/>
    </location>
</feature>
<dbReference type="Pfam" id="PF15054">
    <property type="entry name" value="DUF4535"/>
    <property type="match status" value="1"/>
</dbReference>
<comment type="similarity">
    <text evidence="1 6">Belongs to the FMO family.</text>
</comment>
<evidence type="ECO:0000256" key="2">
    <source>
        <dbReference type="ARBA" id="ARBA00022630"/>
    </source>
</evidence>
<keyword evidence="6" id="KW-0503">Monooxygenase</keyword>
<dbReference type="Proteomes" id="UP000701853">
    <property type="component" value="Chromosome 11"/>
</dbReference>
<keyword evidence="4" id="KW-0521">NADP</keyword>
<keyword evidence="7" id="KW-0732">Signal</keyword>
<name>A0A8J6CRJ9_9ROSI</name>
<keyword evidence="3 6" id="KW-0274">FAD</keyword>